<reference evidence="8 9" key="1">
    <citation type="submission" date="2018-05" db="EMBL/GenBank/DDBJ databases">
        <title>Genome sequencing and assembly of the regulated plant pathogen Lachnellula willkommii and related sister species for the development of diagnostic species identification markers.</title>
        <authorList>
            <person name="Giroux E."/>
            <person name="Bilodeau G."/>
        </authorList>
    </citation>
    <scope>NUCLEOTIDE SEQUENCE [LARGE SCALE GENOMIC DNA]</scope>
    <source>
        <strain evidence="8 9">CBS 268.59</strain>
    </source>
</reference>
<dbReference type="PANTHER" id="PTHR48182:SF2">
    <property type="entry name" value="PROTEIN SERAC1"/>
    <property type="match status" value="1"/>
</dbReference>
<evidence type="ECO:0000256" key="3">
    <source>
        <dbReference type="ARBA" id="ARBA00004370"/>
    </source>
</evidence>
<dbReference type="AlphaFoldDB" id="A0A8T9C5R3"/>
<feature type="compositionally biased region" description="Basic and acidic residues" evidence="7">
    <location>
        <begin position="313"/>
        <end position="334"/>
    </location>
</feature>
<sequence length="334" mass="37002">KTMSWLNPWSKAVKADQSRDAEEGDASLSIPDDTLGLHTLYEPKNGKIELEIPSIVAVHGLGGDSFSTWTDKSSGCLWLRDLLPDTKPLKEARIMTWGYDARAFVRPFEKSTTGRTFTFAEALLFDLFNARTSEESKSRPLIFVGHSLGGNVIKSALVGANNQQGLYGDILKSTRCLVFFGTPHQGADAAVWGTYLGNLAKGLGIRNAEVTRELQRWSNPLVELRVSFAQLAPRFLIRTFFETKKKYNVLVWTLLPPKAVGLDNADHLQICKFRDAANSNAKRVLQTFGAVSNMIKAQAESVGVVQYMPSLSERSDGNPKRLSPLEERLASLRN</sequence>
<dbReference type="SUPFAM" id="SSF53474">
    <property type="entry name" value="alpha/beta-Hydrolases"/>
    <property type="match status" value="1"/>
</dbReference>
<dbReference type="InterPro" id="IPR029058">
    <property type="entry name" value="AB_hydrolase_fold"/>
</dbReference>
<feature type="non-terminal residue" evidence="8">
    <location>
        <position position="1"/>
    </location>
</feature>
<feature type="region of interest" description="Disordered" evidence="7">
    <location>
        <begin position="312"/>
        <end position="334"/>
    </location>
</feature>
<dbReference type="EMBL" id="QGMK01000561">
    <property type="protein sequence ID" value="TVY81035.1"/>
    <property type="molecule type" value="Genomic_DNA"/>
</dbReference>
<dbReference type="Gene3D" id="3.40.50.1820">
    <property type="entry name" value="alpha/beta hydrolase"/>
    <property type="match status" value="1"/>
</dbReference>
<dbReference type="PANTHER" id="PTHR48182">
    <property type="entry name" value="PROTEIN SERAC1"/>
    <property type="match status" value="1"/>
</dbReference>
<name>A0A8T9C5R3_9HELO</name>
<evidence type="ECO:0000256" key="6">
    <source>
        <dbReference type="ARBA" id="ARBA00023136"/>
    </source>
</evidence>
<keyword evidence="5" id="KW-0496">Mitochondrion</keyword>
<dbReference type="GO" id="GO:0016020">
    <property type="term" value="C:membrane"/>
    <property type="evidence" value="ECO:0007669"/>
    <property type="project" value="UniProtKB-SubCell"/>
</dbReference>
<keyword evidence="6" id="KW-0472">Membrane</keyword>
<comment type="subcellular location">
    <subcellularLocation>
        <location evidence="2">Endoplasmic reticulum</location>
    </subcellularLocation>
    <subcellularLocation>
        <location evidence="3">Membrane</location>
    </subcellularLocation>
    <subcellularLocation>
        <location evidence="1">Mitochondrion</location>
    </subcellularLocation>
</comment>
<dbReference type="Proteomes" id="UP000469558">
    <property type="component" value="Unassembled WGS sequence"/>
</dbReference>
<evidence type="ECO:0000256" key="7">
    <source>
        <dbReference type="SAM" id="MobiDB-lite"/>
    </source>
</evidence>
<dbReference type="GO" id="GO:0005783">
    <property type="term" value="C:endoplasmic reticulum"/>
    <property type="evidence" value="ECO:0007669"/>
    <property type="project" value="UniProtKB-SubCell"/>
</dbReference>
<dbReference type="GO" id="GO:0005739">
    <property type="term" value="C:mitochondrion"/>
    <property type="evidence" value="ECO:0007669"/>
    <property type="project" value="UniProtKB-SubCell"/>
</dbReference>
<accession>A0A8T9C5R3</accession>
<protein>
    <submittedName>
        <fullName evidence="8">Protein SERAC1</fullName>
    </submittedName>
</protein>
<keyword evidence="9" id="KW-1185">Reference proteome</keyword>
<comment type="caution">
    <text evidence="8">The sequence shown here is derived from an EMBL/GenBank/DDBJ whole genome shotgun (WGS) entry which is preliminary data.</text>
</comment>
<dbReference type="OrthoDB" id="427518at2759"/>
<dbReference type="InterPro" id="IPR052374">
    <property type="entry name" value="SERAC1"/>
</dbReference>
<keyword evidence="4" id="KW-0256">Endoplasmic reticulum</keyword>
<organism evidence="8 9">
    <name type="scientific">Lachnellula suecica</name>
    <dbReference type="NCBI Taxonomy" id="602035"/>
    <lineage>
        <taxon>Eukaryota</taxon>
        <taxon>Fungi</taxon>
        <taxon>Dikarya</taxon>
        <taxon>Ascomycota</taxon>
        <taxon>Pezizomycotina</taxon>
        <taxon>Leotiomycetes</taxon>
        <taxon>Helotiales</taxon>
        <taxon>Lachnaceae</taxon>
        <taxon>Lachnellula</taxon>
    </lineage>
</organism>
<evidence type="ECO:0000256" key="5">
    <source>
        <dbReference type="ARBA" id="ARBA00023128"/>
    </source>
</evidence>
<gene>
    <name evidence="8" type="primary">SERAC1_2</name>
    <name evidence="8" type="ORF">LSUE1_G005451</name>
</gene>
<evidence type="ECO:0000313" key="9">
    <source>
        <dbReference type="Proteomes" id="UP000469558"/>
    </source>
</evidence>
<proteinExistence type="predicted"/>
<evidence type="ECO:0000256" key="1">
    <source>
        <dbReference type="ARBA" id="ARBA00004173"/>
    </source>
</evidence>
<evidence type="ECO:0000313" key="8">
    <source>
        <dbReference type="EMBL" id="TVY81035.1"/>
    </source>
</evidence>
<evidence type="ECO:0000256" key="2">
    <source>
        <dbReference type="ARBA" id="ARBA00004240"/>
    </source>
</evidence>
<evidence type="ECO:0000256" key="4">
    <source>
        <dbReference type="ARBA" id="ARBA00022824"/>
    </source>
</evidence>